<dbReference type="InterPro" id="IPR024072">
    <property type="entry name" value="DHFR-like_dom_sf"/>
</dbReference>
<evidence type="ECO:0000259" key="1">
    <source>
        <dbReference type="Pfam" id="PF01872"/>
    </source>
</evidence>
<dbReference type="SUPFAM" id="SSF53597">
    <property type="entry name" value="Dihydrofolate reductase-like"/>
    <property type="match status" value="1"/>
</dbReference>
<dbReference type="GO" id="GO:0016301">
    <property type="term" value="F:kinase activity"/>
    <property type="evidence" value="ECO:0007669"/>
    <property type="project" value="UniProtKB-KW"/>
</dbReference>
<feature type="domain" description="Bacterial bifunctional deaminase-reductase C-terminal" evidence="1">
    <location>
        <begin position="5"/>
        <end position="176"/>
    </location>
</feature>
<dbReference type="InterPro" id="IPR050765">
    <property type="entry name" value="Riboflavin_Biosynth_HTPR"/>
</dbReference>
<comment type="caution">
    <text evidence="2">The sequence shown here is derived from an EMBL/GenBank/DDBJ whole genome shotgun (WGS) entry which is preliminary data.</text>
</comment>
<dbReference type="PANTHER" id="PTHR38011">
    <property type="entry name" value="DIHYDROFOLATE REDUCTASE FAMILY PROTEIN (AFU_ORTHOLOGUE AFUA_8G06820)"/>
    <property type="match status" value="1"/>
</dbReference>
<evidence type="ECO:0000313" key="3">
    <source>
        <dbReference type="Proteomes" id="UP001157134"/>
    </source>
</evidence>
<name>A0ABQ6HJI3_9GAMM</name>
<dbReference type="Gene3D" id="3.40.430.10">
    <property type="entry name" value="Dihydrofolate Reductase, subunit A"/>
    <property type="match status" value="1"/>
</dbReference>
<reference evidence="2 3" key="1">
    <citation type="submission" date="2023-03" db="EMBL/GenBank/DDBJ databases">
        <title>Thalassotalea loyana LMG 22536T draft genome sequence.</title>
        <authorList>
            <person name="Sawabe T."/>
        </authorList>
    </citation>
    <scope>NUCLEOTIDE SEQUENCE [LARGE SCALE GENOMIC DNA]</scope>
    <source>
        <strain evidence="2 3">LMG 22536</strain>
    </source>
</reference>
<dbReference type="PANTHER" id="PTHR38011:SF11">
    <property type="entry name" value="2,5-DIAMINO-6-RIBOSYLAMINO-4(3H)-PYRIMIDINONE 5'-PHOSPHATE REDUCTASE"/>
    <property type="match status" value="1"/>
</dbReference>
<organism evidence="2 3">
    <name type="scientific">Thalassotalea loyana</name>
    <dbReference type="NCBI Taxonomy" id="280483"/>
    <lineage>
        <taxon>Bacteria</taxon>
        <taxon>Pseudomonadati</taxon>
        <taxon>Pseudomonadota</taxon>
        <taxon>Gammaproteobacteria</taxon>
        <taxon>Alteromonadales</taxon>
        <taxon>Colwelliaceae</taxon>
        <taxon>Thalassotalea</taxon>
    </lineage>
</organism>
<dbReference type="Proteomes" id="UP001157134">
    <property type="component" value="Unassembled WGS sequence"/>
</dbReference>
<sequence>MKCSVFIATSADGYIATPEGGVDWLHAAGNSSADMSSNPDMGFNNFISSVDCMIIGRKCMEVISSFNLSPEQWPYGDRKIYVLSKTLTSPPENLADKVEIYSGGIPALIEQLEQKGFRHAYVDGGTTITSFLNLKLINEMIITQAPVLLGEGIPLFGKLNHPVNLVNVEAVTFPNEFVQIKYGVTYS</sequence>
<keyword evidence="2" id="KW-0418">Kinase</keyword>
<dbReference type="RefSeq" id="WP_284300526.1">
    <property type="nucleotide sequence ID" value="NZ_BSSV01000008.1"/>
</dbReference>
<keyword evidence="3" id="KW-1185">Reference proteome</keyword>
<dbReference type="InterPro" id="IPR002734">
    <property type="entry name" value="RibDG_C"/>
</dbReference>
<evidence type="ECO:0000313" key="2">
    <source>
        <dbReference type="EMBL" id="GLX86961.1"/>
    </source>
</evidence>
<accession>A0ABQ6HJI3</accession>
<proteinExistence type="predicted"/>
<keyword evidence="2" id="KW-0808">Transferase</keyword>
<dbReference type="Pfam" id="PF01872">
    <property type="entry name" value="RibD_C"/>
    <property type="match status" value="1"/>
</dbReference>
<dbReference type="EMBL" id="BSSV01000008">
    <property type="protein sequence ID" value="GLX86961.1"/>
    <property type="molecule type" value="Genomic_DNA"/>
</dbReference>
<protein>
    <submittedName>
        <fullName evidence="2">Diacylglycerol kinase</fullName>
    </submittedName>
</protein>
<gene>
    <name evidence="2" type="ORF">tloyanaT_32140</name>
</gene>